<keyword evidence="1 3" id="KW-0694">RNA-binding</keyword>
<dbReference type="NCBIfam" id="TIGR00478">
    <property type="entry name" value="tly"/>
    <property type="match status" value="1"/>
</dbReference>
<evidence type="ECO:0000259" key="4">
    <source>
        <dbReference type="SMART" id="SM00363"/>
    </source>
</evidence>
<gene>
    <name evidence="5" type="ORF">DESME_10275</name>
</gene>
<dbReference type="Proteomes" id="UP000010847">
    <property type="component" value="Chromosome"/>
</dbReference>
<name>W0E9D6_9FIRM</name>
<evidence type="ECO:0000313" key="5">
    <source>
        <dbReference type="EMBL" id="AHF07372.1"/>
    </source>
</evidence>
<dbReference type="GO" id="GO:0008168">
    <property type="term" value="F:methyltransferase activity"/>
    <property type="evidence" value="ECO:0007669"/>
    <property type="project" value="UniProtKB-KW"/>
</dbReference>
<dbReference type="SUPFAM" id="SSF55174">
    <property type="entry name" value="Alpha-L RNA-binding motif"/>
    <property type="match status" value="1"/>
</dbReference>
<dbReference type="InterPro" id="IPR004538">
    <property type="entry name" value="Hemolysin_A/TlyA"/>
</dbReference>
<dbReference type="EMBL" id="CP007032">
    <property type="protein sequence ID" value="AHF07372.1"/>
    <property type="molecule type" value="Genomic_DNA"/>
</dbReference>
<feature type="domain" description="RNA-binding S4" evidence="4">
    <location>
        <begin position="6"/>
        <end position="71"/>
    </location>
</feature>
<proteinExistence type="inferred from homology"/>
<dbReference type="Gene3D" id="3.40.50.150">
    <property type="entry name" value="Vaccinia Virus protein VP39"/>
    <property type="match status" value="1"/>
</dbReference>
<dbReference type="SUPFAM" id="SSF53335">
    <property type="entry name" value="S-adenosyl-L-methionine-dependent methyltransferases"/>
    <property type="match status" value="1"/>
</dbReference>
<keyword evidence="5" id="KW-0489">Methyltransferase</keyword>
<evidence type="ECO:0000313" key="6">
    <source>
        <dbReference type="Proteomes" id="UP000010847"/>
    </source>
</evidence>
<dbReference type="OrthoDB" id="9784736at2"/>
<accession>W0E9D6</accession>
<dbReference type="InterPro" id="IPR002877">
    <property type="entry name" value="RNA_MeTrfase_FtsJ_dom"/>
</dbReference>
<reference evidence="5 6" key="1">
    <citation type="submission" date="2013-12" db="EMBL/GenBank/DDBJ databases">
        <authorList>
            <consortium name="DOE Joint Genome Institute"/>
            <person name="Smidt H."/>
            <person name="Huntemann M."/>
            <person name="Han J."/>
            <person name="Chen A."/>
            <person name="Kyrpides N."/>
            <person name="Mavromatis K."/>
            <person name="Markowitz V."/>
            <person name="Palaniappan K."/>
            <person name="Ivanova N."/>
            <person name="Schaumberg A."/>
            <person name="Pati A."/>
            <person name="Liolios K."/>
            <person name="Nordberg H.P."/>
            <person name="Cantor M.N."/>
            <person name="Hua S.X."/>
            <person name="Woyke T."/>
        </authorList>
    </citation>
    <scope>NUCLEOTIDE SEQUENCE [LARGE SCALE GENOMIC DNA]</scope>
    <source>
        <strain evidence="6">DSM 15288</strain>
    </source>
</reference>
<dbReference type="AlphaFoldDB" id="W0E9D6"/>
<dbReference type="InterPro" id="IPR029063">
    <property type="entry name" value="SAM-dependent_MTases_sf"/>
</dbReference>
<dbReference type="PIRSF" id="PIRSF005578">
    <property type="entry name" value="TlyA"/>
    <property type="match status" value="1"/>
</dbReference>
<dbReference type="KEGG" id="dmt:DESME_10275"/>
<dbReference type="eggNOG" id="COG1189">
    <property type="taxonomic scope" value="Bacteria"/>
</dbReference>
<dbReference type="PANTHER" id="PTHR32319">
    <property type="entry name" value="BACTERIAL HEMOLYSIN-LIKE PROTEIN"/>
    <property type="match status" value="1"/>
</dbReference>
<evidence type="ECO:0000256" key="1">
    <source>
        <dbReference type="ARBA" id="ARBA00022884"/>
    </source>
</evidence>
<dbReference type="STRING" id="871968.DESME_10275"/>
<dbReference type="InterPro" id="IPR002942">
    <property type="entry name" value="S4_RNA-bd"/>
</dbReference>
<evidence type="ECO:0000256" key="2">
    <source>
        <dbReference type="ARBA" id="ARBA00029460"/>
    </source>
</evidence>
<dbReference type="GO" id="GO:0032259">
    <property type="term" value="P:methylation"/>
    <property type="evidence" value="ECO:0007669"/>
    <property type="project" value="UniProtKB-KW"/>
</dbReference>
<dbReference type="InterPro" id="IPR036986">
    <property type="entry name" value="S4_RNA-bd_sf"/>
</dbReference>
<dbReference type="SMART" id="SM00363">
    <property type="entry name" value="S4"/>
    <property type="match status" value="1"/>
</dbReference>
<dbReference type="Gene3D" id="3.10.290.10">
    <property type="entry name" value="RNA-binding S4 domain"/>
    <property type="match status" value="1"/>
</dbReference>
<evidence type="ECO:0000256" key="3">
    <source>
        <dbReference type="PROSITE-ProRule" id="PRU00182"/>
    </source>
</evidence>
<sequence>MAKGKERLDVLLVQQGLFQSREKAKAAIMEGIVFAGGQRADKPGMDFSETTVFEIRGNTLPYVSRGGLKLEKALKVFPIELSQCVLADLGASTGGFTDCALQNGAQRVYAIDVGYGQLDWKLRTDPRVVSMERVNARYLTAEDLPEKMDWVVSDLAFISVTKVFPAMRAILKDEGQVLSLIKPQFEAGREHVGKKGVVRDPEVHAQVLWMVLGQAENLGFTVRGVDFSPIRGPEGNIEYLAWLSVQSDQGIDWQSKVSELVKEAQSGTE</sequence>
<dbReference type="CDD" id="cd00165">
    <property type="entry name" value="S4"/>
    <property type="match status" value="1"/>
</dbReference>
<dbReference type="GO" id="GO:0003723">
    <property type="term" value="F:RNA binding"/>
    <property type="evidence" value="ECO:0007669"/>
    <property type="project" value="UniProtKB-KW"/>
</dbReference>
<dbReference type="PROSITE" id="PS50889">
    <property type="entry name" value="S4"/>
    <property type="match status" value="1"/>
</dbReference>
<dbReference type="Pfam" id="PF01728">
    <property type="entry name" value="FtsJ"/>
    <property type="match status" value="1"/>
</dbReference>
<organism evidence="5 6">
    <name type="scientific">Desulfitobacterium metallireducens DSM 15288</name>
    <dbReference type="NCBI Taxonomy" id="871968"/>
    <lineage>
        <taxon>Bacteria</taxon>
        <taxon>Bacillati</taxon>
        <taxon>Bacillota</taxon>
        <taxon>Clostridia</taxon>
        <taxon>Eubacteriales</taxon>
        <taxon>Desulfitobacteriaceae</taxon>
        <taxon>Desulfitobacterium</taxon>
    </lineage>
</organism>
<keyword evidence="5" id="KW-0808">Transferase</keyword>
<dbReference type="RefSeq" id="WP_006716099.1">
    <property type="nucleotide sequence ID" value="NZ_CP007032.1"/>
</dbReference>
<dbReference type="HOGENOM" id="CLU_058015_3_0_9"/>
<comment type="similarity">
    <text evidence="2">Belongs to the TlyA family.</text>
</comment>
<dbReference type="Pfam" id="PF01479">
    <property type="entry name" value="S4"/>
    <property type="match status" value="1"/>
</dbReference>
<dbReference type="InterPro" id="IPR047048">
    <property type="entry name" value="TlyA"/>
</dbReference>
<protein>
    <submittedName>
        <fullName evidence="5">RNA methyltransferase</fullName>
    </submittedName>
</protein>
<dbReference type="PANTHER" id="PTHR32319:SF0">
    <property type="entry name" value="BACTERIAL HEMOLYSIN-LIKE PROTEIN"/>
    <property type="match status" value="1"/>
</dbReference>
<keyword evidence="6" id="KW-1185">Reference proteome</keyword>